<evidence type="ECO:0000256" key="2">
    <source>
        <dbReference type="ARBA" id="ARBA00006555"/>
    </source>
</evidence>
<organism evidence="13 14">
    <name type="scientific">Rhodovastum atsumiense</name>
    <dbReference type="NCBI Taxonomy" id="504468"/>
    <lineage>
        <taxon>Bacteria</taxon>
        <taxon>Pseudomonadati</taxon>
        <taxon>Pseudomonadota</taxon>
        <taxon>Alphaproteobacteria</taxon>
        <taxon>Acetobacterales</taxon>
        <taxon>Acetobacteraceae</taxon>
        <taxon>Rhodovastum</taxon>
    </lineage>
</organism>
<evidence type="ECO:0000313" key="13">
    <source>
        <dbReference type="EMBL" id="KAA5614622.1"/>
    </source>
</evidence>
<protein>
    <submittedName>
        <fullName evidence="13">Energy transducer TonB</fullName>
    </submittedName>
</protein>
<dbReference type="EMBL" id="VWPK01000001">
    <property type="protein sequence ID" value="KAA5614622.1"/>
    <property type="molecule type" value="Genomic_DNA"/>
</dbReference>
<evidence type="ECO:0000256" key="8">
    <source>
        <dbReference type="ARBA" id="ARBA00022989"/>
    </source>
</evidence>
<evidence type="ECO:0000256" key="1">
    <source>
        <dbReference type="ARBA" id="ARBA00004383"/>
    </source>
</evidence>
<dbReference type="Proteomes" id="UP000325255">
    <property type="component" value="Unassembled WGS sequence"/>
</dbReference>
<keyword evidence="7" id="KW-0653">Protein transport</keyword>
<dbReference type="PANTHER" id="PTHR33446">
    <property type="entry name" value="PROTEIN TONB-RELATED"/>
    <property type="match status" value="1"/>
</dbReference>
<dbReference type="NCBIfam" id="TIGR01352">
    <property type="entry name" value="tonB_Cterm"/>
    <property type="match status" value="1"/>
</dbReference>
<evidence type="ECO:0000256" key="11">
    <source>
        <dbReference type="SAM" id="Phobius"/>
    </source>
</evidence>
<dbReference type="InterPro" id="IPR051045">
    <property type="entry name" value="TonB-dependent_transducer"/>
</dbReference>
<dbReference type="GO" id="GO:0015031">
    <property type="term" value="P:protein transport"/>
    <property type="evidence" value="ECO:0007669"/>
    <property type="project" value="UniProtKB-KW"/>
</dbReference>
<dbReference type="InterPro" id="IPR037682">
    <property type="entry name" value="TonB_C"/>
</dbReference>
<dbReference type="GO" id="GO:0005886">
    <property type="term" value="C:plasma membrane"/>
    <property type="evidence" value="ECO:0007669"/>
    <property type="project" value="UniProtKB-SubCell"/>
</dbReference>
<feature type="transmembrane region" description="Helical" evidence="11">
    <location>
        <begin position="15"/>
        <end position="35"/>
    </location>
</feature>
<feature type="domain" description="TonB C-terminal" evidence="12">
    <location>
        <begin position="179"/>
        <end position="270"/>
    </location>
</feature>
<keyword evidence="5" id="KW-0997">Cell inner membrane</keyword>
<feature type="compositionally biased region" description="Low complexity" evidence="10">
    <location>
        <begin position="147"/>
        <end position="162"/>
    </location>
</feature>
<dbReference type="InterPro" id="IPR006260">
    <property type="entry name" value="TonB/TolA_C"/>
</dbReference>
<evidence type="ECO:0000256" key="7">
    <source>
        <dbReference type="ARBA" id="ARBA00022927"/>
    </source>
</evidence>
<evidence type="ECO:0000256" key="10">
    <source>
        <dbReference type="SAM" id="MobiDB-lite"/>
    </source>
</evidence>
<dbReference type="AlphaFoldDB" id="A0A5M6J207"/>
<sequence>MDDDSDRAAWCGRRVGWLITSVALHGATLAALIAFPGDAPRHTWPAPMAVTLAMLPAVADGVPPDDAAADATTRGQPPEAAPRPATEAPDRAAGLAAPSQPMAIPPAAPPQAQPAPPPARPPRPSPSPRPMPAPSAARPGPPPSRPMSPGSAVSGPDAATATEPPPPSPALAPATISGIWAAAVAAWVQRHKSYPEEARRNGQEGRATVRITIRRDGTVLEAALLQATGADVLDHAVMTMLRGARLPPFPDGMPQPQVSVTIPIAYMLGR</sequence>
<keyword evidence="9 11" id="KW-0472">Membrane</keyword>
<keyword evidence="6 11" id="KW-0812">Transmembrane</keyword>
<evidence type="ECO:0000313" key="14">
    <source>
        <dbReference type="Proteomes" id="UP000325255"/>
    </source>
</evidence>
<comment type="similarity">
    <text evidence="2">Belongs to the TonB family.</text>
</comment>
<evidence type="ECO:0000256" key="3">
    <source>
        <dbReference type="ARBA" id="ARBA00022448"/>
    </source>
</evidence>
<keyword evidence="14" id="KW-1185">Reference proteome</keyword>
<dbReference type="Gene3D" id="3.30.1150.10">
    <property type="match status" value="1"/>
</dbReference>
<dbReference type="GO" id="GO:0055085">
    <property type="term" value="P:transmembrane transport"/>
    <property type="evidence" value="ECO:0007669"/>
    <property type="project" value="InterPro"/>
</dbReference>
<feature type="compositionally biased region" description="Pro residues" evidence="10">
    <location>
        <begin position="103"/>
        <end position="146"/>
    </location>
</feature>
<evidence type="ECO:0000259" key="12">
    <source>
        <dbReference type="PROSITE" id="PS52015"/>
    </source>
</evidence>
<comment type="subcellular location">
    <subcellularLocation>
        <location evidence="1">Cell inner membrane</location>
        <topology evidence="1">Single-pass membrane protein</topology>
        <orientation evidence="1">Periplasmic side</orientation>
    </subcellularLocation>
</comment>
<evidence type="ECO:0000256" key="9">
    <source>
        <dbReference type="ARBA" id="ARBA00023136"/>
    </source>
</evidence>
<evidence type="ECO:0000256" key="6">
    <source>
        <dbReference type="ARBA" id="ARBA00022692"/>
    </source>
</evidence>
<accession>A0A5M6J207</accession>
<evidence type="ECO:0000256" key="5">
    <source>
        <dbReference type="ARBA" id="ARBA00022519"/>
    </source>
</evidence>
<gene>
    <name evidence="13" type="ORF">F1189_00385</name>
</gene>
<dbReference type="Pfam" id="PF03544">
    <property type="entry name" value="TonB_C"/>
    <property type="match status" value="1"/>
</dbReference>
<dbReference type="SUPFAM" id="SSF74653">
    <property type="entry name" value="TolA/TonB C-terminal domain"/>
    <property type="match status" value="1"/>
</dbReference>
<keyword evidence="4" id="KW-1003">Cell membrane</keyword>
<proteinExistence type="inferred from homology"/>
<evidence type="ECO:0000256" key="4">
    <source>
        <dbReference type="ARBA" id="ARBA00022475"/>
    </source>
</evidence>
<dbReference type="OrthoDB" id="7280794at2"/>
<dbReference type="RefSeq" id="WP_150038337.1">
    <property type="nucleotide sequence ID" value="NZ_OW485601.1"/>
</dbReference>
<keyword evidence="8 11" id="KW-1133">Transmembrane helix</keyword>
<reference evidence="13 14" key="1">
    <citation type="submission" date="2019-09" db="EMBL/GenBank/DDBJ databases">
        <title>Genome sequence of Rhodovastum atsumiense, a diverse member of the Acetobacteraceae family of non-sulfur purple photosynthetic bacteria.</title>
        <authorList>
            <person name="Meyer T."/>
            <person name="Kyndt J."/>
        </authorList>
    </citation>
    <scope>NUCLEOTIDE SEQUENCE [LARGE SCALE GENOMIC DNA]</scope>
    <source>
        <strain evidence="13 14">DSM 21279</strain>
    </source>
</reference>
<feature type="compositionally biased region" description="Low complexity" evidence="10">
    <location>
        <begin position="82"/>
        <end position="102"/>
    </location>
</feature>
<comment type="caution">
    <text evidence="13">The sequence shown here is derived from an EMBL/GenBank/DDBJ whole genome shotgun (WGS) entry which is preliminary data.</text>
</comment>
<feature type="region of interest" description="Disordered" evidence="10">
    <location>
        <begin position="63"/>
        <end position="172"/>
    </location>
</feature>
<dbReference type="PROSITE" id="PS52015">
    <property type="entry name" value="TONB_CTD"/>
    <property type="match status" value="1"/>
</dbReference>
<keyword evidence="3" id="KW-0813">Transport</keyword>
<name>A0A5M6J207_9PROT</name>